<dbReference type="AlphaFoldDB" id="A0A3A3FJK5"/>
<gene>
    <name evidence="1" type="ORF">D3871_28660</name>
</gene>
<dbReference type="RefSeq" id="WP_119772517.1">
    <property type="nucleotide sequence ID" value="NZ_QYUO01000003.1"/>
</dbReference>
<evidence type="ECO:0000313" key="2">
    <source>
        <dbReference type="Proteomes" id="UP000265955"/>
    </source>
</evidence>
<sequence>MIQLLDEIVVAPDSLPALRALLHERYLPDARVRNMRLAGEWVSPPVTVAGEPHTLWLAWQLPDIGTWWAMRQQASVAPAVEALWKDVDAICLRRARHVQIPASNAPATVVEASSHA</sequence>
<reference evidence="2" key="1">
    <citation type="submission" date="2018-09" db="EMBL/GenBank/DDBJ databases">
        <authorList>
            <person name="Zhu H."/>
        </authorList>
    </citation>
    <scope>NUCLEOTIDE SEQUENCE [LARGE SCALE GENOMIC DNA]</scope>
    <source>
        <strain evidence="2">K1R23-30</strain>
    </source>
</reference>
<dbReference type="EMBL" id="QYUO01000003">
    <property type="protein sequence ID" value="RJF92568.1"/>
    <property type="molecule type" value="Genomic_DNA"/>
</dbReference>
<dbReference type="Proteomes" id="UP000265955">
    <property type="component" value="Unassembled WGS sequence"/>
</dbReference>
<protein>
    <submittedName>
        <fullName evidence="1">Uncharacterized protein</fullName>
    </submittedName>
</protein>
<keyword evidence="2" id="KW-1185">Reference proteome</keyword>
<name>A0A3A3FJK5_9BURK</name>
<accession>A0A3A3FJK5</accession>
<evidence type="ECO:0000313" key="1">
    <source>
        <dbReference type="EMBL" id="RJF92568.1"/>
    </source>
</evidence>
<dbReference type="OrthoDB" id="8965277at2"/>
<comment type="caution">
    <text evidence="1">The sequence shown here is derived from an EMBL/GenBank/DDBJ whole genome shotgun (WGS) entry which is preliminary data.</text>
</comment>
<proteinExistence type="predicted"/>
<organism evidence="1 2">
    <name type="scientific">Noviherbaspirillum saxi</name>
    <dbReference type="NCBI Taxonomy" id="2320863"/>
    <lineage>
        <taxon>Bacteria</taxon>
        <taxon>Pseudomonadati</taxon>
        <taxon>Pseudomonadota</taxon>
        <taxon>Betaproteobacteria</taxon>
        <taxon>Burkholderiales</taxon>
        <taxon>Oxalobacteraceae</taxon>
        <taxon>Noviherbaspirillum</taxon>
    </lineage>
</organism>